<reference evidence="9 10" key="1">
    <citation type="submission" date="2024-09" db="EMBL/GenBank/DDBJ databases">
        <authorList>
            <person name="Sun Q."/>
            <person name="Mori K."/>
        </authorList>
    </citation>
    <scope>NUCLEOTIDE SEQUENCE [LARGE SCALE GENOMIC DNA]</scope>
    <source>
        <strain evidence="9 10">NCAIM B.02340</strain>
    </source>
</reference>
<organism evidence="9 10">
    <name type="scientific">Thermus composti</name>
    <dbReference type="NCBI Taxonomy" id="532059"/>
    <lineage>
        <taxon>Bacteria</taxon>
        <taxon>Thermotogati</taxon>
        <taxon>Deinococcota</taxon>
        <taxon>Deinococci</taxon>
        <taxon>Thermales</taxon>
        <taxon>Thermaceae</taxon>
        <taxon>Thermus</taxon>
    </lineage>
</organism>
<dbReference type="InterPro" id="IPR056739">
    <property type="entry name" value="NfeD_membrane"/>
</dbReference>
<comment type="subcellular location">
    <subcellularLocation>
        <location evidence="1">Membrane</location>
        <topology evidence="1">Multi-pass membrane protein</topology>
    </subcellularLocation>
</comment>
<dbReference type="Proteomes" id="UP001589830">
    <property type="component" value="Unassembled WGS sequence"/>
</dbReference>
<evidence type="ECO:0000256" key="1">
    <source>
        <dbReference type="ARBA" id="ARBA00004141"/>
    </source>
</evidence>
<dbReference type="Pfam" id="PF25145">
    <property type="entry name" value="NfeD1b_N"/>
    <property type="match status" value="1"/>
</dbReference>
<evidence type="ECO:0000259" key="7">
    <source>
        <dbReference type="Pfam" id="PF24961"/>
    </source>
</evidence>
<dbReference type="SUPFAM" id="SSF52096">
    <property type="entry name" value="ClpP/crotonase"/>
    <property type="match status" value="1"/>
</dbReference>
<dbReference type="Gene3D" id="3.90.226.10">
    <property type="entry name" value="2-enoyl-CoA Hydratase, Chain A, domain 1"/>
    <property type="match status" value="1"/>
</dbReference>
<evidence type="ECO:0000313" key="9">
    <source>
        <dbReference type="EMBL" id="MFC0596674.1"/>
    </source>
</evidence>
<feature type="domain" description="NfeD integral membrane" evidence="7">
    <location>
        <begin position="223"/>
        <end position="335"/>
    </location>
</feature>
<dbReference type="InterPro" id="IPR052165">
    <property type="entry name" value="Membrane_assoc_protease"/>
</dbReference>
<dbReference type="Pfam" id="PF01957">
    <property type="entry name" value="NfeD"/>
    <property type="match status" value="1"/>
</dbReference>
<dbReference type="PANTHER" id="PTHR33507:SF3">
    <property type="entry name" value="INNER MEMBRANE PROTEIN YBBJ"/>
    <property type="match status" value="1"/>
</dbReference>
<feature type="transmembrane region" description="Helical" evidence="5">
    <location>
        <begin position="316"/>
        <end position="338"/>
    </location>
</feature>
<dbReference type="InterPro" id="IPR012340">
    <property type="entry name" value="NA-bd_OB-fold"/>
</dbReference>
<dbReference type="InterPro" id="IPR002810">
    <property type="entry name" value="NfeD-like_C"/>
</dbReference>
<keyword evidence="2 5" id="KW-0812">Transmembrane</keyword>
<feature type="transmembrane region" description="Helical" evidence="5">
    <location>
        <begin position="267"/>
        <end position="285"/>
    </location>
</feature>
<dbReference type="InterPro" id="IPR029045">
    <property type="entry name" value="ClpP/crotonase-like_dom_sf"/>
</dbReference>
<keyword evidence="4 5" id="KW-0472">Membrane</keyword>
<feature type="domain" description="NfeD-like C-terminal" evidence="6">
    <location>
        <begin position="364"/>
        <end position="416"/>
    </location>
</feature>
<evidence type="ECO:0000256" key="5">
    <source>
        <dbReference type="SAM" id="Phobius"/>
    </source>
</evidence>
<gene>
    <name evidence="9" type="ORF">ACFFFP_10960</name>
</gene>
<proteinExistence type="predicted"/>
<evidence type="ECO:0000313" key="10">
    <source>
        <dbReference type="Proteomes" id="UP001589830"/>
    </source>
</evidence>
<evidence type="ECO:0000256" key="4">
    <source>
        <dbReference type="ARBA" id="ARBA00023136"/>
    </source>
</evidence>
<evidence type="ECO:0000259" key="6">
    <source>
        <dbReference type="Pfam" id="PF01957"/>
    </source>
</evidence>
<dbReference type="InterPro" id="IPR056738">
    <property type="entry name" value="NfeD1b_N"/>
</dbReference>
<dbReference type="Gene3D" id="2.40.50.140">
    <property type="entry name" value="Nucleic acid-binding proteins"/>
    <property type="match status" value="1"/>
</dbReference>
<feature type="transmembrane region" description="Helical" evidence="5">
    <location>
        <begin position="244"/>
        <end position="261"/>
    </location>
</feature>
<keyword evidence="10" id="KW-1185">Reference proteome</keyword>
<dbReference type="RefSeq" id="WP_188846193.1">
    <property type="nucleotide sequence ID" value="NZ_BMPJ01000004.1"/>
</dbReference>
<dbReference type="EMBL" id="JBHLTW010000045">
    <property type="protein sequence ID" value="MFC0596674.1"/>
    <property type="molecule type" value="Genomic_DNA"/>
</dbReference>
<comment type="caution">
    <text evidence="9">The sequence shown here is derived from an EMBL/GenBank/DDBJ whole genome shotgun (WGS) entry which is preliminary data.</text>
</comment>
<accession>A0ABV6Q3I2</accession>
<evidence type="ECO:0000256" key="2">
    <source>
        <dbReference type="ARBA" id="ARBA00022692"/>
    </source>
</evidence>
<protein>
    <submittedName>
        <fullName evidence="9">Nodulation protein NfeD</fullName>
    </submittedName>
</protein>
<feature type="transmembrane region" description="Helical" evidence="5">
    <location>
        <begin position="217"/>
        <end position="237"/>
    </location>
</feature>
<feature type="domain" description="NfeD1b N-terminal" evidence="8">
    <location>
        <begin position="18"/>
        <end position="200"/>
    </location>
</feature>
<dbReference type="Pfam" id="PF24961">
    <property type="entry name" value="NfeD_membrane"/>
    <property type="match status" value="1"/>
</dbReference>
<name>A0ABV6Q3I2_9DEIN</name>
<keyword evidence="3 5" id="KW-1133">Transmembrane helix</keyword>
<sequence>MKRLWVLVFLLPLALGKTYLIPIEGEIDPALAVFVEKALTRAEREGASGVAFLIDTPGGRVDAAIRIADRILQTPLPTLAVVQNAFSAGALIALSCRQIAMLPGSEIGAALPVVALPFQEPQAADQKVISALKGKFRAVAEARGRPVELAEAMVDPSLEVPGLSAKGEPLTLSADKAVELKVADFKAGSLGEALRQAGLSPETERLTPGPRVQVARFLTSSAVAGILLALGLLLLLVELFTPGFGVAGALGLLFLALYFAGGWLAGLSGAFELLLFFLGVGLLLAEAFLFPGFGIAGALGVGAILASVYFTFGENALMVLAIAVIALGLGLVLVFRYLPRTRPARALVLESAIAEHATEEAVEVGAIGTALTDLRPGGVAQFGAKRVDVVAHRGFIPKGTAIRVVEVRGPTVLVEPLEE</sequence>
<dbReference type="CDD" id="cd07021">
    <property type="entry name" value="Clp_protease_NfeD_like"/>
    <property type="match status" value="1"/>
</dbReference>
<evidence type="ECO:0000259" key="8">
    <source>
        <dbReference type="Pfam" id="PF25145"/>
    </source>
</evidence>
<dbReference type="PANTHER" id="PTHR33507">
    <property type="entry name" value="INNER MEMBRANE PROTEIN YBBJ"/>
    <property type="match status" value="1"/>
</dbReference>
<evidence type="ECO:0000256" key="3">
    <source>
        <dbReference type="ARBA" id="ARBA00022989"/>
    </source>
</evidence>